<dbReference type="InterPro" id="IPR011009">
    <property type="entry name" value="Kinase-like_dom_sf"/>
</dbReference>
<dbReference type="SUPFAM" id="SSF47384">
    <property type="entry name" value="Homodimeric domain of signal transducing histidine kinase"/>
    <property type="match status" value="1"/>
</dbReference>
<comment type="catalytic activity">
    <reaction evidence="1">
        <text>ATP + protein L-histidine = ADP + protein N-phospho-L-histidine.</text>
        <dbReference type="EC" id="2.7.13.3"/>
    </reaction>
</comment>
<dbReference type="SUPFAM" id="SSF55874">
    <property type="entry name" value="ATPase domain of HSP90 chaperone/DNA topoisomerase II/histidine kinase"/>
    <property type="match status" value="1"/>
</dbReference>
<dbReference type="SUPFAM" id="SSF52540">
    <property type="entry name" value="P-loop containing nucleoside triphosphate hydrolases"/>
    <property type="match status" value="1"/>
</dbReference>
<dbReference type="Gene3D" id="1.10.287.130">
    <property type="match status" value="1"/>
</dbReference>
<reference evidence="7 8" key="1">
    <citation type="submission" date="2022-11" db="EMBL/GenBank/DDBJ databases">
        <title>Minimal conservation of predation-associated metabolite biosynthetic gene clusters underscores biosynthetic potential of Myxococcota including descriptions for ten novel species: Archangium lansinium sp. nov., Myxococcus landrumus sp. nov., Nannocystis bai.</title>
        <authorList>
            <person name="Ahearne A."/>
            <person name="Stevens C."/>
            <person name="Dowd S."/>
        </authorList>
    </citation>
    <scope>NUCLEOTIDE SEQUENCE [LARGE SCALE GENOMIC DNA]</scope>
    <source>
        <strain evidence="7 8">NCWAL01</strain>
    </source>
</reference>
<feature type="coiled-coil region" evidence="4">
    <location>
        <begin position="1474"/>
        <end position="1508"/>
    </location>
</feature>
<dbReference type="InterPro" id="IPR003594">
    <property type="entry name" value="HATPase_dom"/>
</dbReference>
<evidence type="ECO:0000259" key="5">
    <source>
        <dbReference type="PROSITE" id="PS50011"/>
    </source>
</evidence>
<dbReference type="Gene3D" id="3.30.450.40">
    <property type="match status" value="1"/>
</dbReference>
<dbReference type="CDD" id="cd00082">
    <property type="entry name" value="HisKA"/>
    <property type="match status" value="1"/>
</dbReference>
<name>A0ABT5DEE3_9BACT</name>
<dbReference type="Pfam" id="PF01590">
    <property type="entry name" value="GAF"/>
    <property type="match status" value="1"/>
</dbReference>
<evidence type="ECO:0000256" key="2">
    <source>
        <dbReference type="ARBA" id="ARBA00012438"/>
    </source>
</evidence>
<dbReference type="InterPro" id="IPR036097">
    <property type="entry name" value="HisK_dim/P_sf"/>
</dbReference>
<feature type="domain" description="Histidine kinase" evidence="6">
    <location>
        <begin position="1524"/>
        <end position="1771"/>
    </location>
</feature>
<dbReference type="EMBL" id="JAQNDM010000002">
    <property type="protein sequence ID" value="MDC0711876.1"/>
    <property type="molecule type" value="Genomic_DNA"/>
</dbReference>
<dbReference type="Gene3D" id="3.30.565.10">
    <property type="entry name" value="Histidine kinase-like ATPase, C-terminal domain"/>
    <property type="match status" value="1"/>
</dbReference>
<dbReference type="PANTHER" id="PTHR43642:SF1">
    <property type="entry name" value="HYBRID SIGNAL TRANSDUCTION HISTIDINE KINASE G"/>
    <property type="match status" value="1"/>
</dbReference>
<accession>A0ABT5DEE3</accession>
<protein>
    <recommendedName>
        <fullName evidence="2">histidine kinase</fullName>
        <ecNumber evidence="2">2.7.13.3</ecNumber>
    </recommendedName>
</protein>
<organism evidence="7 8">
    <name type="scientific">Stigmatella ashevillensis</name>
    <dbReference type="NCBI Taxonomy" id="2995309"/>
    <lineage>
        <taxon>Bacteria</taxon>
        <taxon>Pseudomonadati</taxon>
        <taxon>Myxococcota</taxon>
        <taxon>Myxococcia</taxon>
        <taxon>Myxococcales</taxon>
        <taxon>Cystobacterineae</taxon>
        <taxon>Archangiaceae</taxon>
        <taxon>Stigmatella</taxon>
    </lineage>
</organism>
<dbReference type="SMART" id="SM00387">
    <property type="entry name" value="HATPase_c"/>
    <property type="match status" value="1"/>
</dbReference>
<dbReference type="Gene3D" id="3.40.50.300">
    <property type="entry name" value="P-loop containing nucleotide triphosphate hydrolases"/>
    <property type="match status" value="1"/>
</dbReference>
<dbReference type="Gene3D" id="1.10.510.10">
    <property type="entry name" value="Transferase(Phosphotransferase) domain 1"/>
    <property type="match status" value="1"/>
</dbReference>
<dbReference type="PROSITE" id="PS50109">
    <property type="entry name" value="HIS_KIN"/>
    <property type="match status" value="1"/>
</dbReference>
<dbReference type="Pfam" id="PF02518">
    <property type="entry name" value="HATPase_c"/>
    <property type="match status" value="1"/>
</dbReference>
<dbReference type="Pfam" id="PF13191">
    <property type="entry name" value="AAA_16"/>
    <property type="match status" value="1"/>
</dbReference>
<comment type="caution">
    <text evidence="7">The sequence shown here is derived from an EMBL/GenBank/DDBJ whole genome shotgun (WGS) entry which is preliminary data.</text>
</comment>
<dbReference type="InterPro" id="IPR005467">
    <property type="entry name" value="His_kinase_dom"/>
</dbReference>
<dbReference type="SUPFAM" id="SSF56112">
    <property type="entry name" value="Protein kinase-like (PK-like)"/>
    <property type="match status" value="1"/>
</dbReference>
<dbReference type="InterPro" id="IPR003661">
    <property type="entry name" value="HisK_dim/P_dom"/>
</dbReference>
<proteinExistence type="predicted"/>
<evidence type="ECO:0000256" key="4">
    <source>
        <dbReference type="SAM" id="Coils"/>
    </source>
</evidence>
<dbReference type="PANTHER" id="PTHR43642">
    <property type="entry name" value="HYBRID SIGNAL TRANSDUCTION HISTIDINE KINASE G"/>
    <property type="match status" value="1"/>
</dbReference>
<dbReference type="SMART" id="SM00388">
    <property type="entry name" value="HisKA"/>
    <property type="match status" value="1"/>
</dbReference>
<dbReference type="CDD" id="cd14014">
    <property type="entry name" value="STKc_PknB_like"/>
    <property type="match status" value="1"/>
</dbReference>
<evidence type="ECO:0000313" key="8">
    <source>
        <dbReference type="Proteomes" id="UP001221838"/>
    </source>
</evidence>
<dbReference type="PRINTS" id="PR00344">
    <property type="entry name" value="BCTRLSENSOR"/>
</dbReference>
<evidence type="ECO:0000313" key="7">
    <source>
        <dbReference type="EMBL" id="MDC0711876.1"/>
    </source>
</evidence>
<feature type="coiled-coil region" evidence="4">
    <location>
        <begin position="724"/>
        <end position="751"/>
    </location>
</feature>
<dbReference type="InterPro" id="IPR029016">
    <property type="entry name" value="GAF-like_dom_sf"/>
</dbReference>
<dbReference type="Pfam" id="PF00069">
    <property type="entry name" value="Pkinase"/>
    <property type="match status" value="1"/>
</dbReference>
<dbReference type="InterPro" id="IPR027417">
    <property type="entry name" value="P-loop_NTPase"/>
</dbReference>
<keyword evidence="4" id="KW-0175">Coiled coil</keyword>
<dbReference type="InterPro" id="IPR004358">
    <property type="entry name" value="Sig_transdc_His_kin-like_C"/>
</dbReference>
<evidence type="ECO:0000259" key="6">
    <source>
        <dbReference type="PROSITE" id="PS50109"/>
    </source>
</evidence>
<dbReference type="InterPro" id="IPR003018">
    <property type="entry name" value="GAF"/>
</dbReference>
<dbReference type="Proteomes" id="UP001221838">
    <property type="component" value="Unassembled WGS sequence"/>
</dbReference>
<dbReference type="RefSeq" id="WP_272141884.1">
    <property type="nucleotide sequence ID" value="NZ_JAQNDM010000002.1"/>
</dbReference>
<dbReference type="SMART" id="SM00220">
    <property type="entry name" value="S_TKc"/>
    <property type="match status" value="1"/>
</dbReference>
<keyword evidence="8" id="KW-1185">Reference proteome</keyword>
<dbReference type="InterPro" id="IPR036890">
    <property type="entry name" value="HATPase_C_sf"/>
</dbReference>
<evidence type="ECO:0000256" key="3">
    <source>
        <dbReference type="ARBA" id="ARBA00022553"/>
    </source>
</evidence>
<dbReference type="SMART" id="SM00065">
    <property type="entry name" value="GAF"/>
    <property type="match status" value="1"/>
</dbReference>
<evidence type="ECO:0000256" key="1">
    <source>
        <dbReference type="ARBA" id="ARBA00000085"/>
    </source>
</evidence>
<dbReference type="EC" id="2.7.13.3" evidence="2"/>
<dbReference type="InterPro" id="IPR000719">
    <property type="entry name" value="Prot_kinase_dom"/>
</dbReference>
<dbReference type="InterPro" id="IPR053159">
    <property type="entry name" value="Hybrid_Histidine_Kinase"/>
</dbReference>
<dbReference type="SUPFAM" id="SSF55781">
    <property type="entry name" value="GAF domain-like"/>
    <property type="match status" value="1"/>
</dbReference>
<gene>
    <name evidence="7" type="ORF">POL68_25635</name>
</gene>
<dbReference type="InterPro" id="IPR041664">
    <property type="entry name" value="AAA_16"/>
</dbReference>
<feature type="domain" description="Protein kinase" evidence="5">
    <location>
        <begin position="7"/>
        <end position="266"/>
    </location>
</feature>
<keyword evidence="3" id="KW-0597">Phosphoprotein</keyword>
<dbReference type="PROSITE" id="PS50011">
    <property type="entry name" value="PROTEIN_KINASE_DOM"/>
    <property type="match status" value="1"/>
</dbReference>
<sequence>MLNLPGFTISEVLQSDETGWLARAERHQQRVLVRMPREDFPSLEELARLKYGYELSAGLDIPGIVKVLDLTRHGNSVILTMDDFGGVPLRAYQAQASGSIKGVLEIGIQLAKVVGELHRRRIIHKNIHPASILVHARTREARLFNFDIASRLNVENPDFISPEQLDGNLAYISPEQTGRMNRSLDYRTDLYSLGVTLYELLTGQLPFQATDMMALVYSHLAITPAPPHLLRPEIPRALSSVVMKLLAKNADDRYQSAYGLSMDLRLCLDQLASIGTIADFLPGEQDVSATFHIPQKLYGREADASRLDEAFNRVCQSGRSELLLVTGYSGVGKSSLVHEVHLPLVRQRGYYGAGKFDQLQNAPYAAWIQAFDGLIRQLLAESEERIASWRQRLHSALGENGRVVTDLVPQLELIIGPQPPVPVLLATESQNRFNLVFQQLVACCASADHPLVLFLDDLQWADAASLFLLQRVVADPSIRSLLVIGAYRDNEVRAGHALLPILGELRKEAAVNEIALSPLGVDSAQQLIADTVDRPVEEVADLAQLVFKKTQGNPFFLAQFIRSLNARGLLTFDPERGRWQWDLEQIQGESITDNVADLMAERIASLPEATREALKHASCVGNKFSLDVLAAISGQGPEEAALALWDAVLSGLLLPIGNAYKYVQNSSSWPASATPAEARYEFLHDRVQEAAYSLMTKDVSQRHHLRIGRLLLKNTPEDQRPVVIFDIVNQLNQAEELIDALDEREELARLNLLAGIRAKASTAYVAALKYLRVSTRLLPDSIWERQYGLALALHKNLSESHFLVGQFEDAEKGFRLVLERARSPEQKHEIYHLMIELFVSRGQYIQVIQPALEGMKVLGLEIPEDKEAIAAATLQEKAKLEADRAARSIGSLAELPEATDPLERARILLFSQALSYAAYTHQHLFALMSPMAINRARVHGHAPGSATSYVMYALGHGPATGDYAQAHEYGRLALTLAEKVGGRSEPPLVQFIFAAYPNPWCRPIETSMRLLDQAFQGCLANNMLVWASQCSLHFGVLGQLGKEDLETQHARLQRHVDFYRRSGAQYLWAIHQIRVSQRCILRLMDASPPSDGLAWQSEDELVEKLENPTVLSTAYIMWMRAAFLMDDLVGAQDYLRKAEPRLGLAYGWITQAEFQFYQGLLLAALYAKATAEEKAAYEKVLADNIEKFRGYRKLCAENFQQKHLLLLAEQARLSGAEGQAMALYDEAIEAAARAEHSQDEALANELAARFYLAQGRKRVARTYLEDAHHAYGRWGARGKVSALERQYPELLGADMAAAQSASAAGETLDLSTVLKASQAISGEIVLQELLEKLMRISLENAGAQRGLLLLKGDVPLVVEGQLGEDGATEVKVRNAAQEMPADMPATIVRYVERTGERVVLREATREGHFQTDSYIASQRPRSVLCLQVMKQKQPVGTLYLENRLVAGAFTPKRCRLLEVLSAQAAISLENARLYDTLDQRVRERTRELRASNEELSHTLKQLKQMQAQLVMKEKLASLGALTSGVAHELKNPLNFIKNFALLSVDLAQELQEQLADPQTLKNPRDVDVLTEISTSLKENAAHISEHSSRADSIVHSMLELSRTGRGGPMAEVDLHDLLKHSVELARQEFRMVHPSFEVAVQTQFDGELPPVEVMPQALGRALLNLVNNACYAIEARRKKGEAGFIPELTVRTRNLGNGVEIRIRDNGTGIPESIRGKIFNPFFTSKPTGQGTGLGLAIGHDIIVQGHGGTLDFTTEEWKYTEFVVTLPRRSPSSTPSPGESD</sequence>